<protein>
    <submittedName>
        <fullName evidence="2">Uncharacterized protein</fullName>
    </submittedName>
</protein>
<comment type="caution">
    <text evidence="2">The sequence shown here is derived from an EMBL/GenBank/DDBJ whole genome shotgun (WGS) entry which is preliminary data.</text>
</comment>
<name>A0A9Q1JMZ9_9CARY</name>
<evidence type="ECO:0000313" key="3">
    <source>
        <dbReference type="Proteomes" id="UP001153076"/>
    </source>
</evidence>
<organism evidence="2 3">
    <name type="scientific">Carnegiea gigantea</name>
    <dbReference type="NCBI Taxonomy" id="171969"/>
    <lineage>
        <taxon>Eukaryota</taxon>
        <taxon>Viridiplantae</taxon>
        <taxon>Streptophyta</taxon>
        <taxon>Embryophyta</taxon>
        <taxon>Tracheophyta</taxon>
        <taxon>Spermatophyta</taxon>
        <taxon>Magnoliopsida</taxon>
        <taxon>eudicotyledons</taxon>
        <taxon>Gunneridae</taxon>
        <taxon>Pentapetalae</taxon>
        <taxon>Caryophyllales</taxon>
        <taxon>Cactineae</taxon>
        <taxon>Cactaceae</taxon>
        <taxon>Cactoideae</taxon>
        <taxon>Echinocereeae</taxon>
        <taxon>Carnegiea</taxon>
    </lineage>
</organism>
<evidence type="ECO:0000256" key="1">
    <source>
        <dbReference type="SAM" id="MobiDB-lite"/>
    </source>
</evidence>
<dbReference type="Proteomes" id="UP001153076">
    <property type="component" value="Unassembled WGS sequence"/>
</dbReference>
<gene>
    <name evidence="2" type="ORF">Cgig2_003189</name>
</gene>
<accession>A0A9Q1JMZ9</accession>
<keyword evidence="3" id="KW-1185">Reference proteome</keyword>
<sequence length="183" mass="20314">MIPDLDEEEVEHIGENIFESRVLINMTSFLINVSDDFKDDKEGDDVEENQRNNTPLVGEPIRDTLTTTHTLAKDNEVYIKDACQIENTTVLTDKGGAAHTSRFPHLLNQLSSHSVSQQRRSAGGKENIQLNSLQGVNNCCITQIGKKHISVANRMGNSTIGMPQPLNLVNQGSPFFVRINITL</sequence>
<reference evidence="2" key="1">
    <citation type="submission" date="2022-04" db="EMBL/GenBank/DDBJ databases">
        <title>Carnegiea gigantea Genome sequencing and assembly v2.</title>
        <authorList>
            <person name="Copetti D."/>
            <person name="Sanderson M.J."/>
            <person name="Burquez A."/>
            <person name="Wojciechowski M.F."/>
        </authorList>
    </citation>
    <scope>NUCLEOTIDE SEQUENCE</scope>
    <source>
        <strain evidence="2">SGP5-SGP5p</strain>
        <tissue evidence="2">Aerial part</tissue>
    </source>
</reference>
<evidence type="ECO:0000313" key="2">
    <source>
        <dbReference type="EMBL" id="KAJ8426168.1"/>
    </source>
</evidence>
<dbReference type="AlphaFoldDB" id="A0A9Q1JMZ9"/>
<proteinExistence type="predicted"/>
<feature type="region of interest" description="Disordered" evidence="1">
    <location>
        <begin position="37"/>
        <end position="60"/>
    </location>
</feature>
<dbReference type="EMBL" id="JAKOGI010001339">
    <property type="protein sequence ID" value="KAJ8426168.1"/>
    <property type="molecule type" value="Genomic_DNA"/>
</dbReference>